<dbReference type="Gene3D" id="1.10.150.310">
    <property type="entry name" value="Tex RuvX-like domain-like"/>
    <property type="match status" value="1"/>
</dbReference>
<dbReference type="EMBL" id="JAFBEE010000002">
    <property type="protein sequence ID" value="MBM7613852.1"/>
    <property type="molecule type" value="Genomic_DNA"/>
</dbReference>
<evidence type="ECO:0000259" key="3">
    <source>
        <dbReference type="SMART" id="SM00278"/>
    </source>
</evidence>
<accession>A0ABS2NLP0</accession>
<proteinExistence type="predicted"/>
<dbReference type="SMART" id="SM00278">
    <property type="entry name" value="HhH1"/>
    <property type="match status" value="2"/>
</dbReference>
<keyword evidence="2" id="KW-1133">Transmembrane helix</keyword>
<feature type="domain" description="Helix-hairpin-helix DNA-binding motif class 1" evidence="3">
    <location>
        <begin position="186"/>
        <end position="205"/>
    </location>
</feature>
<dbReference type="InterPro" id="IPR010994">
    <property type="entry name" value="RuvA_2-like"/>
</dbReference>
<dbReference type="SUPFAM" id="SSF47781">
    <property type="entry name" value="RuvA domain 2-like"/>
    <property type="match status" value="1"/>
</dbReference>
<keyword evidence="2" id="KW-0472">Membrane</keyword>
<dbReference type="RefSeq" id="WP_204400142.1">
    <property type="nucleotide sequence ID" value="NZ_JAFBEE010000002.1"/>
</dbReference>
<dbReference type="Gene3D" id="3.10.560.10">
    <property type="entry name" value="Outer membrane lipoprotein wza domain like"/>
    <property type="match status" value="1"/>
</dbReference>
<dbReference type="InterPro" id="IPR051675">
    <property type="entry name" value="Endo/Exo/Phosphatase_dom_1"/>
</dbReference>
<keyword evidence="2" id="KW-0812">Transmembrane</keyword>
<comment type="caution">
    <text evidence="4">The sequence shown here is derived from an EMBL/GenBank/DDBJ whole genome shotgun (WGS) entry which is preliminary data.</text>
</comment>
<evidence type="ECO:0000313" key="4">
    <source>
        <dbReference type="EMBL" id="MBM7613852.1"/>
    </source>
</evidence>
<evidence type="ECO:0000313" key="5">
    <source>
        <dbReference type="Proteomes" id="UP001314796"/>
    </source>
</evidence>
<feature type="compositionally biased region" description="Low complexity" evidence="1">
    <location>
        <begin position="125"/>
        <end position="140"/>
    </location>
</feature>
<keyword evidence="5" id="KW-1185">Reference proteome</keyword>
<reference evidence="4 5" key="1">
    <citation type="submission" date="2021-01" db="EMBL/GenBank/DDBJ databases">
        <title>Genomic Encyclopedia of Type Strains, Phase IV (KMG-IV): sequencing the most valuable type-strain genomes for metagenomic binning, comparative biology and taxonomic classification.</title>
        <authorList>
            <person name="Goeker M."/>
        </authorList>
    </citation>
    <scope>NUCLEOTIDE SEQUENCE [LARGE SCALE GENOMIC DNA]</scope>
    <source>
        <strain evidence="4 5">DSM 25890</strain>
    </source>
</reference>
<dbReference type="NCBIfam" id="TIGR00426">
    <property type="entry name" value="competence protein ComEA helix-hairpin-helix repeat region"/>
    <property type="match status" value="1"/>
</dbReference>
<evidence type="ECO:0000256" key="2">
    <source>
        <dbReference type="SAM" id="Phobius"/>
    </source>
</evidence>
<dbReference type="PANTHER" id="PTHR21180">
    <property type="entry name" value="ENDONUCLEASE/EXONUCLEASE/PHOSPHATASE FAMILY DOMAIN-CONTAINING PROTEIN 1"/>
    <property type="match status" value="1"/>
</dbReference>
<protein>
    <submittedName>
        <fullName evidence="4">Competence protein ComEA</fullName>
    </submittedName>
</protein>
<dbReference type="Pfam" id="PF10531">
    <property type="entry name" value="SLBB"/>
    <property type="match status" value="1"/>
</dbReference>
<evidence type="ECO:0000256" key="1">
    <source>
        <dbReference type="SAM" id="MobiDB-lite"/>
    </source>
</evidence>
<feature type="transmembrane region" description="Helical" evidence="2">
    <location>
        <begin position="6"/>
        <end position="25"/>
    </location>
</feature>
<dbReference type="Pfam" id="PF12836">
    <property type="entry name" value="HHH_3"/>
    <property type="match status" value="1"/>
</dbReference>
<gene>
    <name evidence="4" type="ORF">JOC73_000361</name>
</gene>
<feature type="domain" description="Helix-hairpin-helix DNA-binding motif class 1" evidence="3">
    <location>
        <begin position="156"/>
        <end position="175"/>
    </location>
</feature>
<sequence length="208" mass="22942">MGLTEKQKWLIFFMIGILMGGISFYSHHREKMMIYEVSGKGEENQVKLNIDPSFIMVHLEGAVAKPALYKMKEGGRLADAIEAAGGLTEKADRKKVNLAMKLEDGTQVYIPAKGEEKSNSPTGQVSGENSNQTNNNINNGQVNSLGKININHASAEELTKLKGIGEALAARIIEYRQQQGPFNSIEEIKNVKGIGEKKYLQIKDHITP</sequence>
<name>A0ABS2NLP0_9FIRM</name>
<dbReference type="InterPro" id="IPR003583">
    <property type="entry name" value="Hlx-hairpin-Hlx_DNA-bd_motif"/>
</dbReference>
<dbReference type="InterPro" id="IPR004509">
    <property type="entry name" value="Competence_ComEA_HhH"/>
</dbReference>
<dbReference type="Proteomes" id="UP001314796">
    <property type="component" value="Unassembled WGS sequence"/>
</dbReference>
<dbReference type="InterPro" id="IPR019554">
    <property type="entry name" value="Soluble_ligand-bd"/>
</dbReference>
<dbReference type="PANTHER" id="PTHR21180:SF32">
    <property type="entry name" value="ENDONUCLEASE_EXONUCLEASE_PHOSPHATASE FAMILY DOMAIN-CONTAINING PROTEIN 1"/>
    <property type="match status" value="1"/>
</dbReference>
<organism evidence="4 5">
    <name type="scientific">Alkaliphilus hydrothermalis</name>
    <dbReference type="NCBI Taxonomy" id="1482730"/>
    <lineage>
        <taxon>Bacteria</taxon>
        <taxon>Bacillati</taxon>
        <taxon>Bacillota</taxon>
        <taxon>Clostridia</taxon>
        <taxon>Peptostreptococcales</taxon>
        <taxon>Natronincolaceae</taxon>
        <taxon>Alkaliphilus</taxon>
    </lineage>
</organism>
<feature type="region of interest" description="Disordered" evidence="1">
    <location>
        <begin position="110"/>
        <end position="140"/>
    </location>
</feature>